<name>M2SDY2_9SPHN</name>
<dbReference type="EMBL" id="AMRV01000003">
    <property type="protein sequence ID" value="EMD83570.1"/>
    <property type="molecule type" value="Genomic_DNA"/>
</dbReference>
<accession>M2SDY2</accession>
<organism evidence="1 2">
    <name type="scientific">Pacificimonas flava</name>
    <dbReference type="NCBI Taxonomy" id="1234595"/>
    <lineage>
        <taxon>Bacteria</taxon>
        <taxon>Pseudomonadati</taxon>
        <taxon>Pseudomonadota</taxon>
        <taxon>Alphaproteobacteria</taxon>
        <taxon>Sphingomonadales</taxon>
        <taxon>Sphingosinicellaceae</taxon>
        <taxon>Pacificimonas</taxon>
    </lineage>
</organism>
<comment type="caution">
    <text evidence="1">The sequence shown here is derived from an EMBL/GenBank/DDBJ whole genome shotgun (WGS) entry which is preliminary data.</text>
</comment>
<sequence length="48" mass="5642">MFMAQWGRSFDWREYSPRLGERESAVNPLPARPLACRQRITAPWPVPN</sequence>
<keyword evidence="2" id="KW-1185">Reference proteome</keyword>
<dbReference type="AlphaFoldDB" id="M2SDY2"/>
<evidence type="ECO:0000313" key="2">
    <source>
        <dbReference type="Proteomes" id="UP000011717"/>
    </source>
</evidence>
<reference evidence="1 2" key="1">
    <citation type="journal article" date="2013" name="Genome Announc.">
        <title>Draft Genome Sequence of Strain JLT2015T, Belonging to the Family Sphingomonadaceae of the Alphaproteobacteria.</title>
        <authorList>
            <person name="Tang K."/>
            <person name="Liu K."/>
            <person name="Li S."/>
            <person name="Jiao N."/>
        </authorList>
    </citation>
    <scope>NUCLEOTIDE SEQUENCE [LARGE SCALE GENOMIC DNA]</scope>
    <source>
        <strain evidence="1 2">JLT2015</strain>
    </source>
</reference>
<gene>
    <name evidence="1" type="ORF">C725_1471</name>
</gene>
<evidence type="ECO:0000313" key="1">
    <source>
        <dbReference type="EMBL" id="EMD83570.1"/>
    </source>
</evidence>
<dbReference type="Proteomes" id="UP000011717">
    <property type="component" value="Unassembled WGS sequence"/>
</dbReference>
<proteinExistence type="predicted"/>
<protein>
    <submittedName>
        <fullName evidence="1">Uncharacterized protein</fullName>
    </submittedName>
</protein>